<proteinExistence type="predicted"/>
<sequence>MNHRYASEREATAAAKRLRPEQQHEWSSVSVFRKVWKRGSQRPAPLCSGSASQDAAGYPVEHLHLY</sequence>
<protein>
    <submittedName>
        <fullName evidence="2">Uncharacterized protein</fullName>
    </submittedName>
</protein>
<feature type="compositionally biased region" description="Basic and acidic residues" evidence="1">
    <location>
        <begin position="1"/>
        <end position="11"/>
    </location>
</feature>
<gene>
    <name evidence="2" type="ORF">C797_21703</name>
</gene>
<dbReference type="EMBL" id="AMYJ01000083">
    <property type="protein sequence ID" value="KIU72724.1"/>
    <property type="molecule type" value="Genomic_DNA"/>
</dbReference>
<dbReference type="AlphaFoldDB" id="A0A9X0JXH0"/>
<reference evidence="2 3" key="1">
    <citation type="journal article" date="2015" name="Sci. Rep.">
        <title>The expression and crystallization of Cry65Aa require two C-termini, revealing a novel evolutionary strategy of Bacillus thuringiensis Cry proteins.</title>
        <authorList>
            <person name="Peng D.H."/>
            <person name="Pang C.Y."/>
            <person name="Wu H."/>
            <person name="Huang Q."/>
            <person name="Zheng J.S."/>
            <person name="Sun M."/>
        </authorList>
    </citation>
    <scope>NUCLEOTIDE SEQUENCE [LARGE SCALE GENOMIC DNA]</scope>
    <source>
        <strain evidence="2 3">Sbt003</strain>
    </source>
</reference>
<evidence type="ECO:0000313" key="3">
    <source>
        <dbReference type="Proteomes" id="UP000032407"/>
    </source>
</evidence>
<evidence type="ECO:0000256" key="1">
    <source>
        <dbReference type="SAM" id="MobiDB-lite"/>
    </source>
</evidence>
<dbReference type="Proteomes" id="UP000032407">
    <property type="component" value="Unassembled WGS sequence"/>
</dbReference>
<name>A0A9X0JXH0_BACTU</name>
<organism evidence="2 3">
    <name type="scientific">Bacillus thuringiensis Sbt003</name>
    <dbReference type="NCBI Taxonomy" id="1235825"/>
    <lineage>
        <taxon>Bacteria</taxon>
        <taxon>Bacillati</taxon>
        <taxon>Bacillota</taxon>
        <taxon>Bacilli</taxon>
        <taxon>Bacillales</taxon>
        <taxon>Bacillaceae</taxon>
        <taxon>Bacillus</taxon>
        <taxon>Bacillus cereus group</taxon>
    </lineage>
</organism>
<comment type="caution">
    <text evidence="2">The sequence shown here is derived from an EMBL/GenBank/DDBJ whole genome shotgun (WGS) entry which is preliminary data.</text>
</comment>
<accession>A0A9X0JXH0</accession>
<evidence type="ECO:0000313" key="2">
    <source>
        <dbReference type="EMBL" id="KIU72724.1"/>
    </source>
</evidence>
<feature type="region of interest" description="Disordered" evidence="1">
    <location>
        <begin position="1"/>
        <end position="25"/>
    </location>
</feature>